<evidence type="ECO:0000256" key="3">
    <source>
        <dbReference type="ARBA" id="ARBA00022898"/>
    </source>
</evidence>
<reference evidence="5" key="1">
    <citation type="submission" date="2023-03" db="EMBL/GenBank/DDBJ databases">
        <title>Chitinimonas shenzhenensis gen. nov., sp. nov., a novel member of family Burkholderiaceae isolated from activated sludge collected in Shen Zhen, China.</title>
        <authorList>
            <person name="Wang X."/>
        </authorList>
    </citation>
    <scope>NUCLEOTIDE SEQUENCE</scope>
    <source>
        <strain evidence="5">DQS-5</strain>
    </source>
</reference>
<accession>A0ABT7E133</accession>
<dbReference type="PROSITE" id="PS00600">
    <property type="entry name" value="AA_TRANSFER_CLASS_3"/>
    <property type="match status" value="1"/>
</dbReference>
<dbReference type="InterPro" id="IPR015422">
    <property type="entry name" value="PyrdxlP-dep_Trfase_small"/>
</dbReference>
<dbReference type="Gene3D" id="3.40.640.10">
    <property type="entry name" value="Type I PLP-dependent aspartate aminotransferase-like (Major domain)"/>
    <property type="match status" value="1"/>
</dbReference>
<dbReference type="PIRSF" id="PIRSF000521">
    <property type="entry name" value="Transaminase_4ab_Lys_Orn"/>
    <property type="match status" value="1"/>
</dbReference>
<name>A0ABT7E133_9NEIS</name>
<sequence>MTDTTDLSHYWMPFTHNRYFREHHAYRMLASAEGAYYTTTEGQRLFDGLSGLWCCGLGHRQPRVVKAIQQQADTLDYATAFQMGHEPVFRLAQRIAKLAPQGLDHVFFVNSGSEAVDTALKIALAYHRARGDASRTRLIGREKGYHGVGFGGISVGGMVANRKLYAPAMIPGVDHLPHTHNLKEMAFSRGQPGWGSHLADELERMVQLHDASTIAAVIVEPMQGSAGVVIPPVGYLQRLRDICTKHGILLIFDEVITGFGRMGAMFGAQAFDVTPDIITFAKGVNNGAVPMGGVIVRDDIHKAFMTGPEHMVEFFHGYTYSGHPLAVAAAHATLDVYAEQDTPARVRELAPVLEDAVHGLRSEANVIDIRNFGLAAAVELSAADKPGLRAVRIFEESLKRGLLVRFTGDIIVLAPPFIASTDEIWQMTETLKEAIKAAG</sequence>
<keyword evidence="6" id="KW-1185">Reference proteome</keyword>
<dbReference type="SUPFAM" id="SSF53383">
    <property type="entry name" value="PLP-dependent transferases"/>
    <property type="match status" value="1"/>
</dbReference>
<organism evidence="5 6">
    <name type="scientific">Parachitinimonas caeni</name>
    <dbReference type="NCBI Taxonomy" id="3031301"/>
    <lineage>
        <taxon>Bacteria</taxon>
        <taxon>Pseudomonadati</taxon>
        <taxon>Pseudomonadota</taxon>
        <taxon>Betaproteobacteria</taxon>
        <taxon>Neisseriales</taxon>
        <taxon>Chitinibacteraceae</taxon>
        <taxon>Parachitinimonas</taxon>
    </lineage>
</organism>
<gene>
    <name evidence="5" type="ORF">PZA18_18315</name>
</gene>
<dbReference type="Gene3D" id="3.90.1150.10">
    <property type="entry name" value="Aspartate Aminotransferase, domain 1"/>
    <property type="match status" value="1"/>
</dbReference>
<dbReference type="InterPro" id="IPR015424">
    <property type="entry name" value="PyrdxlP-dep_Trfase"/>
</dbReference>
<keyword evidence="5" id="KW-0032">Aminotransferase</keyword>
<dbReference type="InterPro" id="IPR049704">
    <property type="entry name" value="Aminotrans_3_PPA_site"/>
</dbReference>
<dbReference type="GO" id="GO:0008483">
    <property type="term" value="F:transaminase activity"/>
    <property type="evidence" value="ECO:0007669"/>
    <property type="project" value="UniProtKB-KW"/>
</dbReference>
<dbReference type="InterPro" id="IPR015421">
    <property type="entry name" value="PyrdxlP-dep_Trfase_major"/>
</dbReference>
<protein>
    <submittedName>
        <fullName evidence="5">Aspartate aminotransferase family protein</fullName>
    </submittedName>
</protein>
<dbReference type="Pfam" id="PF00202">
    <property type="entry name" value="Aminotran_3"/>
    <property type="match status" value="1"/>
</dbReference>
<dbReference type="Proteomes" id="UP001172778">
    <property type="component" value="Unassembled WGS sequence"/>
</dbReference>
<keyword evidence="5" id="KW-0808">Transferase</keyword>
<evidence type="ECO:0000256" key="1">
    <source>
        <dbReference type="ARBA" id="ARBA00001933"/>
    </source>
</evidence>
<dbReference type="PANTHER" id="PTHR43094">
    <property type="entry name" value="AMINOTRANSFERASE"/>
    <property type="match status" value="1"/>
</dbReference>
<evidence type="ECO:0000256" key="2">
    <source>
        <dbReference type="ARBA" id="ARBA00008954"/>
    </source>
</evidence>
<dbReference type="CDD" id="cd00610">
    <property type="entry name" value="OAT_like"/>
    <property type="match status" value="1"/>
</dbReference>
<evidence type="ECO:0000256" key="4">
    <source>
        <dbReference type="RuleBase" id="RU003560"/>
    </source>
</evidence>
<dbReference type="EMBL" id="JARRAF010000028">
    <property type="protein sequence ID" value="MDK2126001.1"/>
    <property type="molecule type" value="Genomic_DNA"/>
</dbReference>
<proteinExistence type="inferred from homology"/>
<dbReference type="PANTHER" id="PTHR43094:SF1">
    <property type="entry name" value="AMINOTRANSFERASE CLASS-III"/>
    <property type="match status" value="1"/>
</dbReference>
<evidence type="ECO:0000313" key="5">
    <source>
        <dbReference type="EMBL" id="MDK2126001.1"/>
    </source>
</evidence>
<comment type="cofactor">
    <cofactor evidence="1">
        <name>pyridoxal 5'-phosphate</name>
        <dbReference type="ChEBI" id="CHEBI:597326"/>
    </cofactor>
</comment>
<comment type="similarity">
    <text evidence="2 4">Belongs to the class-III pyridoxal-phosphate-dependent aminotransferase family.</text>
</comment>
<comment type="caution">
    <text evidence="5">The sequence shown here is derived from an EMBL/GenBank/DDBJ whole genome shotgun (WGS) entry which is preliminary data.</text>
</comment>
<keyword evidence="3 4" id="KW-0663">Pyridoxal phosphate</keyword>
<dbReference type="InterPro" id="IPR005814">
    <property type="entry name" value="Aminotrans_3"/>
</dbReference>
<evidence type="ECO:0000313" key="6">
    <source>
        <dbReference type="Proteomes" id="UP001172778"/>
    </source>
</evidence>